<dbReference type="InterPro" id="IPR050525">
    <property type="entry name" value="ECM_Assembly_Org"/>
</dbReference>
<accession>A0A914DHN0</accession>
<dbReference type="AlphaFoldDB" id="A0A914DHN0"/>
<proteinExistence type="predicted"/>
<protein>
    <submittedName>
        <fullName evidence="3">VWFA domain-containing protein</fullName>
    </submittedName>
</protein>
<dbReference type="PRINTS" id="PR00453">
    <property type="entry name" value="VWFADOMAIN"/>
</dbReference>
<dbReference type="Gene3D" id="3.40.50.410">
    <property type="entry name" value="von Willebrand factor, type A domain"/>
    <property type="match status" value="1"/>
</dbReference>
<feature type="domain" description="VWFA" evidence="1">
    <location>
        <begin position="62"/>
        <end position="240"/>
    </location>
</feature>
<dbReference type="SMART" id="SM00327">
    <property type="entry name" value="VWA"/>
    <property type="match status" value="1"/>
</dbReference>
<dbReference type="PANTHER" id="PTHR24020">
    <property type="entry name" value="COLLAGEN ALPHA"/>
    <property type="match status" value="1"/>
</dbReference>
<dbReference type="WBParaSite" id="ACRNAN_scaffold2540.g7615.t1">
    <property type="protein sequence ID" value="ACRNAN_scaffold2540.g7615.t1"/>
    <property type="gene ID" value="ACRNAN_scaffold2540.g7615"/>
</dbReference>
<evidence type="ECO:0000313" key="3">
    <source>
        <dbReference type="WBParaSite" id="ACRNAN_scaffold2540.g7615.t1"/>
    </source>
</evidence>
<dbReference type="InterPro" id="IPR036465">
    <property type="entry name" value="vWFA_dom_sf"/>
</dbReference>
<sequence>MCPRWRVMDHSGKFRHTEETKCSEVGNSKRHKHKKRKCLEETSTAIPTTTTPAITCEKSSIDLVFVVDSSGSVGARNFNKVLNALIATVQYIDVGPDKDQSHIGMVTFDSIAFKIFGLNKHLTTESVQTAISQVTYAGYGTFIEAGMTLAIEDVFSQAGNRPNSSDIMIVITDGHDMSNVSGAQQLASSKNITVFSVGVGSEPGQENLELARIDPIPWDSIVSDSPDHGSCDYEKMIQQLTDISREEFCLVRPYCNKIC</sequence>
<organism evidence="2 3">
    <name type="scientific">Acrobeloides nanus</name>
    <dbReference type="NCBI Taxonomy" id="290746"/>
    <lineage>
        <taxon>Eukaryota</taxon>
        <taxon>Metazoa</taxon>
        <taxon>Ecdysozoa</taxon>
        <taxon>Nematoda</taxon>
        <taxon>Chromadorea</taxon>
        <taxon>Rhabditida</taxon>
        <taxon>Tylenchina</taxon>
        <taxon>Cephalobomorpha</taxon>
        <taxon>Cephaloboidea</taxon>
        <taxon>Cephalobidae</taxon>
        <taxon>Acrobeloides</taxon>
    </lineage>
</organism>
<dbReference type="InterPro" id="IPR002035">
    <property type="entry name" value="VWF_A"/>
</dbReference>
<dbReference type="CDD" id="cd01450">
    <property type="entry name" value="vWFA_subfamily_ECM"/>
    <property type="match status" value="1"/>
</dbReference>
<dbReference type="SUPFAM" id="SSF53300">
    <property type="entry name" value="vWA-like"/>
    <property type="match status" value="1"/>
</dbReference>
<evidence type="ECO:0000313" key="2">
    <source>
        <dbReference type="Proteomes" id="UP000887540"/>
    </source>
</evidence>
<dbReference type="PANTHER" id="PTHR24020:SF20">
    <property type="entry name" value="PH DOMAIN-CONTAINING PROTEIN"/>
    <property type="match status" value="1"/>
</dbReference>
<dbReference type="PROSITE" id="PS50234">
    <property type="entry name" value="VWFA"/>
    <property type="match status" value="1"/>
</dbReference>
<name>A0A914DHN0_9BILA</name>
<reference evidence="3" key="1">
    <citation type="submission" date="2022-11" db="UniProtKB">
        <authorList>
            <consortium name="WormBaseParasite"/>
        </authorList>
    </citation>
    <scope>IDENTIFICATION</scope>
</reference>
<evidence type="ECO:0000259" key="1">
    <source>
        <dbReference type="PROSITE" id="PS50234"/>
    </source>
</evidence>
<keyword evidence="2" id="KW-1185">Reference proteome</keyword>
<dbReference type="Pfam" id="PF00092">
    <property type="entry name" value="VWA"/>
    <property type="match status" value="1"/>
</dbReference>
<dbReference type="Proteomes" id="UP000887540">
    <property type="component" value="Unplaced"/>
</dbReference>